<reference evidence="2" key="1">
    <citation type="journal article" date="2023" name="IMA Fungus">
        <title>Comparative genomic study of the Penicillium genus elucidates a diverse pangenome and 15 lateral gene transfer events.</title>
        <authorList>
            <person name="Petersen C."/>
            <person name="Sorensen T."/>
            <person name="Nielsen M.R."/>
            <person name="Sondergaard T.E."/>
            <person name="Sorensen J.L."/>
            <person name="Fitzpatrick D.A."/>
            <person name="Frisvad J.C."/>
            <person name="Nielsen K.L."/>
        </authorList>
    </citation>
    <scope>NUCLEOTIDE SEQUENCE</scope>
    <source>
        <strain evidence="2">IBT 15450</strain>
    </source>
</reference>
<evidence type="ECO:0000313" key="2">
    <source>
        <dbReference type="EMBL" id="KAJ6057013.1"/>
    </source>
</evidence>
<sequence length="88" mass="9441">MSLSQAQVLGVGDSPTDVTGQPKDILFTVSTPAANMVQSLNSKILHEDLMHSKALELNDEVLPEEGAPSKTAKGSSLDYVTRISTYQH</sequence>
<dbReference type="EMBL" id="JAQJZL010000001">
    <property type="protein sequence ID" value="KAJ6057013.1"/>
    <property type="molecule type" value="Genomic_DNA"/>
</dbReference>
<evidence type="ECO:0000256" key="1">
    <source>
        <dbReference type="SAM" id="MobiDB-lite"/>
    </source>
</evidence>
<feature type="region of interest" description="Disordered" evidence="1">
    <location>
        <begin position="1"/>
        <end position="22"/>
    </location>
</feature>
<dbReference type="AlphaFoldDB" id="A0AAD6NDH6"/>
<dbReference type="Proteomes" id="UP001219568">
    <property type="component" value="Unassembled WGS sequence"/>
</dbReference>
<keyword evidence="3" id="KW-1185">Reference proteome</keyword>
<evidence type="ECO:0000313" key="3">
    <source>
        <dbReference type="Proteomes" id="UP001219568"/>
    </source>
</evidence>
<organism evidence="2 3">
    <name type="scientific">Penicillium canescens</name>
    <dbReference type="NCBI Taxonomy" id="5083"/>
    <lineage>
        <taxon>Eukaryota</taxon>
        <taxon>Fungi</taxon>
        <taxon>Dikarya</taxon>
        <taxon>Ascomycota</taxon>
        <taxon>Pezizomycotina</taxon>
        <taxon>Eurotiomycetes</taxon>
        <taxon>Eurotiomycetidae</taxon>
        <taxon>Eurotiales</taxon>
        <taxon>Aspergillaceae</taxon>
        <taxon>Penicillium</taxon>
    </lineage>
</organism>
<comment type="caution">
    <text evidence="2">The sequence shown here is derived from an EMBL/GenBank/DDBJ whole genome shotgun (WGS) entry which is preliminary data.</text>
</comment>
<accession>A0AAD6NDH6</accession>
<reference evidence="2" key="2">
    <citation type="submission" date="2023-01" db="EMBL/GenBank/DDBJ databases">
        <authorList>
            <person name="Petersen C."/>
        </authorList>
    </citation>
    <scope>NUCLEOTIDE SEQUENCE</scope>
    <source>
        <strain evidence="2">IBT 15450</strain>
    </source>
</reference>
<protein>
    <submittedName>
        <fullName evidence="2">Uncharacterized protein</fullName>
    </submittedName>
</protein>
<name>A0AAD6NDH6_PENCN</name>
<gene>
    <name evidence="2" type="ORF">N7460_000287</name>
</gene>
<proteinExistence type="predicted"/>